<reference evidence="4" key="2">
    <citation type="submission" date="2022-10" db="EMBL/GenBank/DDBJ databases">
        <authorList>
            <consortium name="ENA_rothamsted_submissions"/>
            <consortium name="culmorum"/>
            <person name="King R."/>
        </authorList>
    </citation>
    <scope>NUCLEOTIDE SEQUENCE</scope>
</reference>
<keyword evidence="3" id="KW-0677">Repeat</keyword>
<sequence>MHRSIYSTILVTIIIFLVFFSSPLYAAHTIIITCKYFKEFRTHIGEVPVCFVISNESIIYDETYITSISHSNKTLTKDSKTKHFATLNKFYHFIPQGLADIFDKLQGLEIVHSKLKVVRLKDMQGHIHLEYLNLRGNDIECVDGDVFTNNFKLKFISLADNKIRRIDTKIFLNLLYIQQIYLNGNYCSSHKANSRQEVISMKESLKLNCAPLYSKSGVPMKCEQLVKLEMEKYDSRKLNQKFENEHKINSELKEQLEMQTI</sequence>
<gene>
    <name evidence="4" type="ORF">CHIRRI_LOCUS15151</name>
</gene>
<evidence type="ECO:0000256" key="2">
    <source>
        <dbReference type="ARBA" id="ARBA00022729"/>
    </source>
</evidence>
<proteinExistence type="predicted"/>
<evidence type="ECO:0000256" key="3">
    <source>
        <dbReference type="ARBA" id="ARBA00022737"/>
    </source>
</evidence>
<protein>
    <submittedName>
        <fullName evidence="4">Uncharacterized protein</fullName>
    </submittedName>
</protein>
<dbReference type="InterPro" id="IPR050541">
    <property type="entry name" value="LRR_TM_domain-containing"/>
</dbReference>
<evidence type="ECO:0000313" key="5">
    <source>
        <dbReference type="Proteomes" id="UP001153620"/>
    </source>
</evidence>
<name>A0A9N9SCG5_9DIPT</name>
<dbReference type="InterPro" id="IPR032675">
    <property type="entry name" value="LRR_dom_sf"/>
</dbReference>
<organism evidence="4 5">
    <name type="scientific">Chironomus riparius</name>
    <dbReference type="NCBI Taxonomy" id="315576"/>
    <lineage>
        <taxon>Eukaryota</taxon>
        <taxon>Metazoa</taxon>
        <taxon>Ecdysozoa</taxon>
        <taxon>Arthropoda</taxon>
        <taxon>Hexapoda</taxon>
        <taxon>Insecta</taxon>
        <taxon>Pterygota</taxon>
        <taxon>Neoptera</taxon>
        <taxon>Endopterygota</taxon>
        <taxon>Diptera</taxon>
        <taxon>Nematocera</taxon>
        <taxon>Chironomoidea</taxon>
        <taxon>Chironomidae</taxon>
        <taxon>Chironominae</taxon>
        <taxon>Chironomus</taxon>
    </lineage>
</organism>
<dbReference type="PROSITE" id="PS51450">
    <property type="entry name" value="LRR"/>
    <property type="match status" value="1"/>
</dbReference>
<dbReference type="EMBL" id="OU895880">
    <property type="protein sequence ID" value="CAG9812346.1"/>
    <property type="molecule type" value="Genomic_DNA"/>
</dbReference>
<dbReference type="Gene3D" id="3.80.10.10">
    <property type="entry name" value="Ribonuclease Inhibitor"/>
    <property type="match status" value="1"/>
</dbReference>
<dbReference type="GO" id="GO:0005886">
    <property type="term" value="C:plasma membrane"/>
    <property type="evidence" value="ECO:0007669"/>
    <property type="project" value="TreeGrafter"/>
</dbReference>
<keyword evidence="1" id="KW-0433">Leucine-rich repeat</keyword>
<evidence type="ECO:0000313" key="4">
    <source>
        <dbReference type="EMBL" id="CAG9812346.1"/>
    </source>
</evidence>
<evidence type="ECO:0000256" key="1">
    <source>
        <dbReference type="ARBA" id="ARBA00022614"/>
    </source>
</evidence>
<dbReference type="InterPro" id="IPR001611">
    <property type="entry name" value="Leu-rich_rpt"/>
</dbReference>
<accession>A0A9N9SCG5</accession>
<dbReference type="PANTHER" id="PTHR24369:SF210">
    <property type="entry name" value="CHAOPTIN-RELATED"/>
    <property type="match status" value="1"/>
</dbReference>
<dbReference type="SUPFAM" id="SSF52058">
    <property type="entry name" value="L domain-like"/>
    <property type="match status" value="1"/>
</dbReference>
<reference evidence="4" key="1">
    <citation type="submission" date="2022-01" db="EMBL/GenBank/DDBJ databases">
        <authorList>
            <person name="King R."/>
        </authorList>
    </citation>
    <scope>NUCLEOTIDE SEQUENCE</scope>
</reference>
<keyword evidence="5" id="KW-1185">Reference proteome</keyword>
<dbReference type="Pfam" id="PF13855">
    <property type="entry name" value="LRR_8"/>
    <property type="match status" value="1"/>
</dbReference>
<keyword evidence="2" id="KW-0732">Signal</keyword>
<dbReference type="PANTHER" id="PTHR24369">
    <property type="entry name" value="ANTIGEN BSP, PUTATIVE-RELATED"/>
    <property type="match status" value="1"/>
</dbReference>
<dbReference type="AlphaFoldDB" id="A0A9N9SCG5"/>
<dbReference type="OrthoDB" id="7749982at2759"/>
<dbReference type="Proteomes" id="UP001153620">
    <property type="component" value="Chromosome 4"/>
</dbReference>